<accession>A0A2V2LII8</accession>
<dbReference type="PRINTS" id="PR00111">
    <property type="entry name" value="ABHYDROLASE"/>
</dbReference>
<dbReference type="RefSeq" id="WP_109811292.1">
    <property type="nucleotide sequence ID" value="NZ_QGKU01000031.1"/>
</dbReference>
<feature type="domain" description="AB hydrolase-1" evidence="1">
    <location>
        <begin position="35"/>
        <end position="275"/>
    </location>
</feature>
<protein>
    <submittedName>
        <fullName evidence="2">Magnesium chelatase</fullName>
    </submittedName>
</protein>
<dbReference type="InterPro" id="IPR017497">
    <property type="entry name" value="BchO"/>
</dbReference>
<organism evidence="2 3">
    <name type="scientific">Meridianimarinicoccus roseus</name>
    <dbReference type="NCBI Taxonomy" id="2072018"/>
    <lineage>
        <taxon>Bacteria</taxon>
        <taxon>Pseudomonadati</taxon>
        <taxon>Pseudomonadota</taxon>
        <taxon>Alphaproteobacteria</taxon>
        <taxon>Rhodobacterales</taxon>
        <taxon>Paracoccaceae</taxon>
        <taxon>Meridianimarinicoccus</taxon>
    </lineage>
</organism>
<dbReference type="EMBL" id="QGKU01000031">
    <property type="protein sequence ID" value="PWR02986.1"/>
    <property type="molecule type" value="Genomic_DNA"/>
</dbReference>
<dbReference type="PANTHER" id="PTHR46438">
    <property type="entry name" value="ALPHA/BETA-HYDROLASES SUPERFAMILY PROTEIN"/>
    <property type="match status" value="1"/>
</dbReference>
<keyword evidence="3" id="KW-1185">Reference proteome</keyword>
<dbReference type="InterPro" id="IPR029058">
    <property type="entry name" value="AB_hydrolase_fold"/>
</dbReference>
<name>A0A2V2LII8_9RHOB</name>
<dbReference type="NCBIfam" id="TIGR03056">
    <property type="entry name" value="bchO_mg_che_rel"/>
    <property type="match status" value="1"/>
</dbReference>
<reference evidence="2 3" key="1">
    <citation type="submission" date="2018-05" db="EMBL/GenBank/DDBJ databases">
        <title>Rhodobacteraceae gen. nov., sp. nov. isolated from sea water.</title>
        <authorList>
            <person name="Ren Y."/>
        </authorList>
    </citation>
    <scope>NUCLEOTIDE SEQUENCE [LARGE SCALE GENOMIC DNA]</scope>
    <source>
        <strain evidence="2 3">TG-679</strain>
    </source>
</reference>
<comment type="caution">
    <text evidence="2">The sequence shown here is derived from an EMBL/GenBank/DDBJ whole genome shotgun (WGS) entry which is preliminary data.</text>
</comment>
<dbReference type="OrthoDB" id="9804723at2"/>
<evidence type="ECO:0000313" key="3">
    <source>
        <dbReference type="Proteomes" id="UP000245680"/>
    </source>
</evidence>
<gene>
    <name evidence="2" type="ORF">DKT77_08575</name>
</gene>
<dbReference type="PANTHER" id="PTHR46438:SF11">
    <property type="entry name" value="LIPASE-RELATED"/>
    <property type="match status" value="1"/>
</dbReference>
<dbReference type="Pfam" id="PF00561">
    <property type="entry name" value="Abhydrolase_1"/>
    <property type="match status" value="1"/>
</dbReference>
<evidence type="ECO:0000259" key="1">
    <source>
        <dbReference type="Pfam" id="PF00561"/>
    </source>
</evidence>
<sequence length="292" mass="31194">MDRERDLPTWPLHALSRTMRVRPHDWHVQQTGEGPLLVLLHGAGGSTHSFRDLIPLLADTHRVVAIDLPGQGFSRMGTKARCSLRHMAEDIAALCADRGWQPAAIIGHSAGGAIALRLSQMVTAPDGAAPRVIGLNAALAPFDGVAGWLFPVLAKLLVLNPLVPKLFSLTSGNPARVRQLIEGTGSSLSDEGLALYTRLIGDRDHVDATLRMMAQWHLDALLKDLPRLTAEVTLVAADGDRAVPPATSVRAAAHMPRAHVVHLAGLGHLAHEEDPARLAGVIRDALDAPSRA</sequence>
<proteinExistence type="predicted"/>
<dbReference type="AlphaFoldDB" id="A0A2V2LII8"/>
<evidence type="ECO:0000313" key="2">
    <source>
        <dbReference type="EMBL" id="PWR02986.1"/>
    </source>
</evidence>
<dbReference type="SUPFAM" id="SSF53474">
    <property type="entry name" value="alpha/beta-Hydrolases"/>
    <property type="match status" value="1"/>
</dbReference>
<dbReference type="Proteomes" id="UP000245680">
    <property type="component" value="Unassembled WGS sequence"/>
</dbReference>
<dbReference type="InterPro" id="IPR000073">
    <property type="entry name" value="AB_hydrolase_1"/>
</dbReference>
<dbReference type="Gene3D" id="3.40.50.1820">
    <property type="entry name" value="alpha/beta hydrolase"/>
    <property type="match status" value="1"/>
</dbReference>